<dbReference type="PANTHER" id="PTHR11067">
    <property type="entry name" value="INOSINE TRIPHOSPHATE PYROPHOSPHATASE/HAM1 PROTEIN"/>
    <property type="match status" value="1"/>
</dbReference>
<comment type="function">
    <text evidence="10">Pyrophosphatase that catalyzes the hydrolysis of nucleoside triphosphates to their monophosphate derivatives, with a high preference for the non-canonical purine nucleotides XTP (xanthosine triphosphate), dITP (deoxyinosine triphosphate) and ITP. Seems to function as a house-cleaning enzyme that removes non-canonical purine nucleotides from the nucleotide pool, thus preventing their incorporation into DNA/RNA and avoiding chromosomal lesions.</text>
</comment>
<dbReference type="EC" id="3.6.1.66" evidence="10"/>
<evidence type="ECO:0000256" key="8">
    <source>
        <dbReference type="ARBA" id="ARBA00051875"/>
    </source>
</evidence>
<keyword evidence="6 10" id="KW-0460">Magnesium</keyword>
<dbReference type="CDD" id="cd00515">
    <property type="entry name" value="HAM1"/>
    <property type="match status" value="1"/>
</dbReference>
<dbReference type="GO" id="GO:0036222">
    <property type="term" value="F:XTP diphosphatase activity"/>
    <property type="evidence" value="ECO:0007669"/>
    <property type="project" value="UniProtKB-UniRule"/>
</dbReference>
<feature type="binding site" evidence="10">
    <location>
        <position position="92"/>
    </location>
    <ligand>
        <name>Mg(2+)</name>
        <dbReference type="ChEBI" id="CHEBI:18420"/>
    </ligand>
</feature>
<keyword evidence="7 10" id="KW-0546">Nucleotide metabolism</keyword>
<dbReference type="GO" id="GO:0005829">
    <property type="term" value="C:cytosol"/>
    <property type="evidence" value="ECO:0007669"/>
    <property type="project" value="TreeGrafter"/>
</dbReference>
<dbReference type="EMBL" id="SRMO01000083">
    <property type="protein sequence ID" value="TGG91184.1"/>
    <property type="molecule type" value="Genomic_DNA"/>
</dbReference>
<dbReference type="Pfam" id="PF01725">
    <property type="entry name" value="Ham1p_like"/>
    <property type="match status" value="1"/>
</dbReference>
<comment type="subunit">
    <text evidence="2 10">Homodimer.</text>
</comment>
<sequence>MAGARAQGILENGGATLDGPAVTSDRPVLVIASGNRSKIREFAELLACVDVDLHGQPEGLAVEETGSSFAQNARLKAETVARLTRRWALGDDSGLSIDALGGAPGVYSARYADSDRERISRVLRELEGNPYRSAWFTCALAVADPSGRTVLEEEGICRGEILERPVGEGGFGYDPIFWVREAGQTFAEMPAHLKRKLGHRGKAFRQLAPQLRELLKLRLIC</sequence>
<dbReference type="GO" id="GO:0000166">
    <property type="term" value="F:nucleotide binding"/>
    <property type="evidence" value="ECO:0007669"/>
    <property type="project" value="UniProtKB-KW"/>
</dbReference>
<evidence type="ECO:0000256" key="3">
    <source>
        <dbReference type="ARBA" id="ARBA00022723"/>
    </source>
</evidence>
<name>A0A524RLY2_9CHRO</name>
<keyword evidence="4 10" id="KW-0547">Nucleotide-binding</keyword>
<evidence type="ECO:0000256" key="5">
    <source>
        <dbReference type="ARBA" id="ARBA00022801"/>
    </source>
</evidence>
<comment type="catalytic activity">
    <reaction evidence="10">
        <text>ITP + H2O = IMP + diphosphate + H(+)</text>
        <dbReference type="Rhea" id="RHEA:29399"/>
        <dbReference type="ChEBI" id="CHEBI:15377"/>
        <dbReference type="ChEBI" id="CHEBI:15378"/>
        <dbReference type="ChEBI" id="CHEBI:33019"/>
        <dbReference type="ChEBI" id="CHEBI:58053"/>
        <dbReference type="ChEBI" id="CHEBI:61402"/>
        <dbReference type="EC" id="3.6.1.66"/>
    </reaction>
</comment>
<dbReference type="AlphaFoldDB" id="A0A524RLY2"/>
<reference evidence="12 13" key="1">
    <citation type="journal article" date="2019" name="mSystems">
        <title>Life at home and on the roam: Genomic adaptions reflect the dual lifestyle of an intracellular, facultative symbiont.</title>
        <authorList>
            <person name="Burgsdorf I."/>
        </authorList>
    </citation>
    <scope>NUCLEOTIDE SEQUENCE [LARGE SCALE GENOMIC DNA]</scope>
    <source>
        <strain evidence="12">277cV</strain>
    </source>
</reference>
<accession>A0A524RLY2</accession>
<evidence type="ECO:0000256" key="4">
    <source>
        <dbReference type="ARBA" id="ARBA00022741"/>
    </source>
</evidence>
<feature type="binding site" evidence="10">
    <location>
        <position position="93"/>
    </location>
    <ligand>
        <name>substrate</name>
    </ligand>
</feature>
<organism evidence="12 13">
    <name type="scientific">Aphanocapsa feldmannii 277cV</name>
    <dbReference type="NCBI Taxonomy" id="2507553"/>
    <lineage>
        <taxon>Bacteria</taxon>
        <taxon>Bacillati</taxon>
        <taxon>Cyanobacteriota</taxon>
        <taxon>Cyanophyceae</taxon>
        <taxon>Oscillatoriophycideae</taxon>
        <taxon>Chroococcales</taxon>
        <taxon>Microcystaceae</taxon>
        <taxon>Aphanocapsa</taxon>
    </lineage>
</organism>
<evidence type="ECO:0000313" key="12">
    <source>
        <dbReference type="EMBL" id="TGG91184.1"/>
    </source>
</evidence>
<comment type="catalytic activity">
    <reaction evidence="9 10">
        <text>XTP + H2O = XMP + diphosphate + H(+)</text>
        <dbReference type="Rhea" id="RHEA:28610"/>
        <dbReference type="ChEBI" id="CHEBI:15377"/>
        <dbReference type="ChEBI" id="CHEBI:15378"/>
        <dbReference type="ChEBI" id="CHEBI:33019"/>
        <dbReference type="ChEBI" id="CHEBI:57464"/>
        <dbReference type="ChEBI" id="CHEBI:61314"/>
        <dbReference type="EC" id="3.6.1.66"/>
    </reaction>
</comment>
<dbReference type="GO" id="GO:0046872">
    <property type="term" value="F:metal ion binding"/>
    <property type="evidence" value="ECO:0007669"/>
    <property type="project" value="UniProtKB-KW"/>
</dbReference>
<evidence type="ECO:0000256" key="1">
    <source>
        <dbReference type="ARBA" id="ARBA00008023"/>
    </source>
</evidence>
<keyword evidence="5 10" id="KW-0378">Hydrolase</keyword>
<feature type="binding site" evidence="10">
    <location>
        <position position="194"/>
    </location>
    <ligand>
        <name>substrate</name>
    </ligand>
</feature>
<comment type="similarity">
    <text evidence="1 10 11">Belongs to the HAM1 NTPase family.</text>
</comment>
<gene>
    <name evidence="12" type="primary">rdgB</name>
    <name evidence="12" type="ORF">ERJ67_08560</name>
</gene>
<evidence type="ECO:0000256" key="7">
    <source>
        <dbReference type="ARBA" id="ARBA00023080"/>
    </source>
</evidence>
<dbReference type="NCBIfam" id="TIGR00042">
    <property type="entry name" value="RdgB/HAM1 family non-canonical purine NTP pyrophosphatase"/>
    <property type="match status" value="1"/>
</dbReference>
<dbReference type="SUPFAM" id="SSF52972">
    <property type="entry name" value="ITPase-like"/>
    <property type="match status" value="1"/>
</dbReference>
<keyword evidence="3 10" id="KW-0479">Metal-binding</keyword>
<evidence type="ECO:0000256" key="9">
    <source>
        <dbReference type="ARBA" id="ARBA00052017"/>
    </source>
</evidence>
<dbReference type="FunFam" id="3.90.950.10:FF:000001">
    <property type="entry name" value="dITP/XTP pyrophosphatase"/>
    <property type="match status" value="1"/>
</dbReference>
<evidence type="ECO:0000256" key="6">
    <source>
        <dbReference type="ARBA" id="ARBA00022842"/>
    </source>
</evidence>
<evidence type="ECO:0000256" key="11">
    <source>
        <dbReference type="RuleBase" id="RU003781"/>
    </source>
</evidence>
<dbReference type="GO" id="GO:0035870">
    <property type="term" value="F:dITP diphosphatase activity"/>
    <property type="evidence" value="ECO:0007669"/>
    <property type="project" value="UniProtKB-UniRule"/>
</dbReference>
<feature type="binding site" evidence="10">
    <location>
        <begin position="33"/>
        <end position="38"/>
    </location>
    <ligand>
        <name>substrate</name>
    </ligand>
</feature>
<dbReference type="GO" id="GO:0009146">
    <property type="term" value="P:purine nucleoside triphosphate catabolic process"/>
    <property type="evidence" value="ECO:0007669"/>
    <property type="project" value="UniProtKB-UniRule"/>
</dbReference>
<dbReference type="GO" id="GO:0009117">
    <property type="term" value="P:nucleotide metabolic process"/>
    <property type="evidence" value="ECO:0007669"/>
    <property type="project" value="UniProtKB-KW"/>
</dbReference>
<feature type="binding site" evidence="10">
    <location>
        <begin position="199"/>
        <end position="200"/>
    </location>
    <ligand>
        <name>substrate</name>
    </ligand>
</feature>
<dbReference type="GO" id="GO:0036220">
    <property type="term" value="F:ITP diphosphatase activity"/>
    <property type="evidence" value="ECO:0007669"/>
    <property type="project" value="UniProtKB-UniRule"/>
</dbReference>
<proteinExistence type="inferred from homology"/>
<protein>
    <recommendedName>
        <fullName evidence="10">dITP/XTP pyrophosphatase</fullName>
        <ecNumber evidence="10">3.6.1.66</ecNumber>
    </recommendedName>
    <alternativeName>
        <fullName evidence="10">Non-canonical purine NTP pyrophosphatase</fullName>
    </alternativeName>
    <alternativeName>
        <fullName evidence="10">Non-standard purine NTP pyrophosphatase</fullName>
    </alternativeName>
    <alternativeName>
        <fullName evidence="10">Nucleoside-triphosphate diphosphatase</fullName>
    </alternativeName>
    <alternativeName>
        <fullName evidence="10">Nucleoside-triphosphate pyrophosphatase</fullName>
        <shortName evidence="10">NTPase</shortName>
    </alternativeName>
</protein>
<comment type="catalytic activity">
    <reaction evidence="8 10">
        <text>dITP + H2O = dIMP + diphosphate + H(+)</text>
        <dbReference type="Rhea" id="RHEA:28342"/>
        <dbReference type="ChEBI" id="CHEBI:15377"/>
        <dbReference type="ChEBI" id="CHEBI:15378"/>
        <dbReference type="ChEBI" id="CHEBI:33019"/>
        <dbReference type="ChEBI" id="CHEBI:61194"/>
        <dbReference type="ChEBI" id="CHEBI:61382"/>
        <dbReference type="EC" id="3.6.1.66"/>
    </reaction>
</comment>
<dbReference type="HAMAP" id="MF_01405">
    <property type="entry name" value="Non_canon_purine_NTPase"/>
    <property type="match status" value="1"/>
</dbReference>
<dbReference type="InterPro" id="IPR029001">
    <property type="entry name" value="ITPase-like_fam"/>
</dbReference>
<feature type="binding site" evidence="10">
    <location>
        <begin position="171"/>
        <end position="174"/>
    </location>
    <ligand>
        <name>substrate</name>
    </ligand>
</feature>
<feature type="binding site" evidence="10">
    <location>
        <position position="63"/>
    </location>
    <ligand>
        <name>Mg(2+)</name>
        <dbReference type="ChEBI" id="CHEBI:18420"/>
    </ligand>
</feature>
<dbReference type="Gene3D" id="3.90.950.10">
    <property type="match status" value="1"/>
</dbReference>
<dbReference type="PANTHER" id="PTHR11067:SF9">
    <property type="entry name" value="INOSINE TRIPHOSPHATE PYROPHOSPHATASE"/>
    <property type="match status" value="1"/>
</dbReference>
<evidence type="ECO:0000256" key="10">
    <source>
        <dbReference type="HAMAP-Rule" id="MF_01405"/>
    </source>
</evidence>
<feature type="active site" description="Proton acceptor" evidence="10">
    <location>
        <position position="92"/>
    </location>
</feature>
<dbReference type="Proteomes" id="UP000317990">
    <property type="component" value="Unassembled WGS sequence"/>
</dbReference>
<dbReference type="GO" id="GO:0017111">
    <property type="term" value="F:ribonucleoside triphosphate phosphatase activity"/>
    <property type="evidence" value="ECO:0007669"/>
    <property type="project" value="InterPro"/>
</dbReference>
<evidence type="ECO:0000256" key="2">
    <source>
        <dbReference type="ARBA" id="ARBA00011738"/>
    </source>
</evidence>
<comment type="cofactor">
    <cofactor evidence="10">
        <name>Mg(2+)</name>
        <dbReference type="ChEBI" id="CHEBI:18420"/>
    </cofactor>
    <text evidence="10">Binds 1 Mg(2+) ion per subunit.</text>
</comment>
<comment type="caution">
    <text evidence="12">The sequence shown here is derived from an EMBL/GenBank/DDBJ whole genome shotgun (WGS) entry which is preliminary data.</text>
</comment>
<evidence type="ECO:0000313" key="13">
    <source>
        <dbReference type="Proteomes" id="UP000317990"/>
    </source>
</evidence>
<dbReference type="InterPro" id="IPR020922">
    <property type="entry name" value="dITP/XTP_pyrophosphatase"/>
</dbReference>
<dbReference type="InterPro" id="IPR002637">
    <property type="entry name" value="RdgB/HAM1"/>
</dbReference>